<feature type="transmembrane region" description="Helical" evidence="1">
    <location>
        <begin position="6"/>
        <end position="26"/>
    </location>
</feature>
<proteinExistence type="predicted"/>
<protein>
    <submittedName>
        <fullName evidence="2">Uncharacterized protein</fullName>
    </submittedName>
</protein>
<keyword evidence="1" id="KW-1133">Transmembrane helix</keyword>
<reference evidence="2" key="1">
    <citation type="submission" date="2018-05" db="EMBL/GenBank/DDBJ databases">
        <authorList>
            <person name="Lanie J.A."/>
            <person name="Ng W.-L."/>
            <person name="Kazmierczak K.M."/>
            <person name="Andrzejewski T.M."/>
            <person name="Davidsen T.M."/>
            <person name="Wayne K.J."/>
            <person name="Tettelin H."/>
            <person name="Glass J.I."/>
            <person name="Rusch D."/>
            <person name="Podicherti R."/>
            <person name="Tsui H.-C.T."/>
            <person name="Winkler M.E."/>
        </authorList>
    </citation>
    <scope>NUCLEOTIDE SEQUENCE</scope>
</reference>
<name>A0A382B644_9ZZZZ</name>
<gene>
    <name evidence="2" type="ORF">METZ01_LOCUS162092</name>
</gene>
<dbReference type="EMBL" id="UINC01028371">
    <property type="protein sequence ID" value="SVB09238.1"/>
    <property type="molecule type" value="Genomic_DNA"/>
</dbReference>
<keyword evidence="1" id="KW-0812">Transmembrane</keyword>
<keyword evidence="1" id="KW-0472">Membrane</keyword>
<accession>A0A382B644</accession>
<organism evidence="2">
    <name type="scientific">marine metagenome</name>
    <dbReference type="NCBI Taxonomy" id="408172"/>
    <lineage>
        <taxon>unclassified sequences</taxon>
        <taxon>metagenomes</taxon>
        <taxon>ecological metagenomes</taxon>
    </lineage>
</organism>
<dbReference type="AlphaFoldDB" id="A0A382B644"/>
<sequence length="35" mass="3882">MRKNEIILLVILAVLIGYYIGSVDYLSTIIISNIG</sequence>
<evidence type="ECO:0000256" key="1">
    <source>
        <dbReference type="SAM" id="Phobius"/>
    </source>
</evidence>
<evidence type="ECO:0000313" key="2">
    <source>
        <dbReference type="EMBL" id="SVB09238.1"/>
    </source>
</evidence>